<dbReference type="Proteomes" id="UP000012106">
    <property type="component" value="Unassembled WGS sequence"/>
</dbReference>
<evidence type="ECO:0000313" key="2">
    <source>
        <dbReference type="Proteomes" id="UP000012106"/>
    </source>
</evidence>
<comment type="caution">
    <text evidence="1">The sequence shown here is derived from an EMBL/GenBank/DDBJ whole genome shotgun (WGS) entry which is preliminary data.</text>
</comment>
<proteinExistence type="predicted"/>
<dbReference type="EMBL" id="AHMU02000034">
    <property type="protein sequence ID" value="EMN22322.1"/>
    <property type="molecule type" value="Genomic_DNA"/>
</dbReference>
<evidence type="ECO:0000313" key="1">
    <source>
        <dbReference type="EMBL" id="EMN22322.1"/>
    </source>
</evidence>
<accession>M6K3I2</accession>
<sequence length="38" mass="4571">MQTGRILLPGNCFLCKFQMQEQFFRKFWFFDGDTDSTS</sequence>
<name>M6K3I2_9LEPT</name>
<gene>
    <name evidence="1" type="ORF">LEP1GSC063_2381</name>
</gene>
<dbReference type="AlphaFoldDB" id="M6K3I2"/>
<reference evidence="1 2" key="1">
    <citation type="submission" date="2013-01" db="EMBL/GenBank/DDBJ databases">
        <authorList>
            <person name="Harkins D.M."/>
            <person name="Durkin A.S."/>
            <person name="Brinkac L.M."/>
            <person name="Haft D.H."/>
            <person name="Selengut J.D."/>
            <person name="Sanka R."/>
            <person name="DePew J."/>
            <person name="Purushe J."/>
            <person name="Hartskeerl R.A."/>
            <person name="Ahmed A."/>
            <person name="van der Linden H."/>
            <person name="Goris M.G.A."/>
            <person name="Vinetz J.M."/>
            <person name="Sutton G.G."/>
            <person name="Nierman W.C."/>
            <person name="Fouts D.E."/>
        </authorList>
    </citation>
    <scope>NUCLEOTIDE SEQUENCE [LARGE SCALE GENOMIC DNA]</scope>
    <source>
        <strain evidence="1 2">MAVJ 401</strain>
    </source>
</reference>
<organism evidence="1 2">
    <name type="scientific">Leptospira santarosai serovar Arenal str. MAVJ 401</name>
    <dbReference type="NCBI Taxonomy" id="1049976"/>
    <lineage>
        <taxon>Bacteria</taxon>
        <taxon>Pseudomonadati</taxon>
        <taxon>Spirochaetota</taxon>
        <taxon>Spirochaetia</taxon>
        <taxon>Leptospirales</taxon>
        <taxon>Leptospiraceae</taxon>
        <taxon>Leptospira</taxon>
    </lineage>
</organism>
<protein>
    <submittedName>
        <fullName evidence="1">Uncharacterized protein</fullName>
    </submittedName>
</protein>